<dbReference type="Pfam" id="PF04055">
    <property type="entry name" value="Radical_SAM"/>
    <property type="match status" value="1"/>
</dbReference>
<dbReference type="PROSITE" id="PS51918">
    <property type="entry name" value="RADICAL_SAM"/>
    <property type="match status" value="1"/>
</dbReference>
<evidence type="ECO:0000256" key="7">
    <source>
        <dbReference type="ARBA" id="ARBA00023004"/>
    </source>
</evidence>
<dbReference type="SUPFAM" id="SSF102114">
    <property type="entry name" value="Radical SAM enzymes"/>
    <property type="match status" value="1"/>
</dbReference>
<proteinExistence type="inferred from homology"/>
<evidence type="ECO:0000259" key="9">
    <source>
        <dbReference type="PROSITE" id="PS51379"/>
    </source>
</evidence>
<dbReference type="Gene3D" id="3.30.70.20">
    <property type="match status" value="1"/>
</dbReference>
<sequence>MNGTVFAITRFAVHDGSGIRTTLFLKGCPLKCPWCQNPEGIKQHISLWHSPSACIQCGICVETCPERALELDGRIHIDKKHCTGCGMCIEKCPAAAMAFDGWVISDHEAAELLLRDRPFFGDSGGVTLSGGEVMAQPEFARSVLKRCKDSGVNTAMETCLLAPRKEFEAMLPLVDQFLVDIKYWNARDHKQIGASNEQILDNYAYLVSSGADVLVRTPLIPGYTATEENIRAIARYVADTNPETKYELLNYNPLCRSKYSAMEKDYPVKNPALTDQEMDFFYGILEQEGIRNIIKKG</sequence>
<feature type="domain" description="4Fe-4S ferredoxin-type" evidence="9">
    <location>
        <begin position="73"/>
        <end position="102"/>
    </location>
</feature>
<dbReference type="HOGENOM" id="CLU_058969_0_0_12"/>
<dbReference type="InterPro" id="IPR058240">
    <property type="entry name" value="rSAM_sf"/>
</dbReference>
<evidence type="ECO:0000259" key="10">
    <source>
        <dbReference type="PROSITE" id="PS51918"/>
    </source>
</evidence>
<dbReference type="SFLD" id="SFLDS00029">
    <property type="entry name" value="Radical_SAM"/>
    <property type="match status" value="1"/>
</dbReference>
<keyword evidence="6 11" id="KW-0560">Oxidoreductase</keyword>
<dbReference type="InterPro" id="IPR017900">
    <property type="entry name" value="4Fe4S_Fe_S_CS"/>
</dbReference>
<feature type="domain" description="4Fe-4S ferredoxin-type" evidence="9">
    <location>
        <begin position="45"/>
        <end position="72"/>
    </location>
</feature>
<evidence type="ECO:0000256" key="6">
    <source>
        <dbReference type="ARBA" id="ARBA00023002"/>
    </source>
</evidence>
<accession>F4GJ51</accession>
<keyword evidence="7" id="KW-0408">Iron</keyword>
<name>F4GJ51_PARC1</name>
<dbReference type="Pfam" id="PF00037">
    <property type="entry name" value="Fer4"/>
    <property type="match status" value="2"/>
</dbReference>
<evidence type="ECO:0000256" key="5">
    <source>
        <dbReference type="ARBA" id="ARBA00022723"/>
    </source>
</evidence>
<evidence type="ECO:0000256" key="8">
    <source>
        <dbReference type="ARBA" id="ARBA00023014"/>
    </source>
</evidence>
<keyword evidence="8" id="KW-0411">Iron-sulfur</keyword>
<dbReference type="Gene3D" id="3.20.20.70">
    <property type="entry name" value="Aldolase class I"/>
    <property type="match status" value="1"/>
</dbReference>
<protein>
    <submittedName>
        <fullName evidence="11">Glycyl-radical enzyme activating protein family</fullName>
        <ecNumber evidence="11">1.97.1.4</ecNumber>
    </submittedName>
</protein>
<dbReference type="SFLD" id="SFLDG01118">
    <property type="entry name" value="activating_enzymes__group_2"/>
    <property type="match status" value="1"/>
</dbReference>
<dbReference type="eggNOG" id="COG1180">
    <property type="taxonomic scope" value="Bacteria"/>
</dbReference>
<keyword evidence="12" id="KW-1185">Reference proteome</keyword>
<dbReference type="PROSITE" id="PS00198">
    <property type="entry name" value="4FE4S_FER_1"/>
    <property type="match status" value="1"/>
</dbReference>
<dbReference type="InterPro" id="IPR017896">
    <property type="entry name" value="4Fe4S_Fe-S-bd"/>
</dbReference>
<comment type="cofactor">
    <cofactor evidence="1">
        <name>[4Fe-4S] cluster</name>
        <dbReference type="ChEBI" id="CHEBI:49883"/>
    </cofactor>
</comment>
<dbReference type="EC" id="1.97.1.4" evidence="11"/>
<dbReference type="EMBL" id="CP002659">
    <property type="protein sequence ID" value="AEC01346.1"/>
    <property type="molecule type" value="Genomic_DNA"/>
</dbReference>
<reference evidence="11 12" key="2">
    <citation type="journal article" date="2012" name="Stand. Genomic Sci.">
        <title>Complete genome sequence of the termite hindgut bacterium Spirochaeta coccoides type strain (SPN1(T)), reclassification in the genus Sphaerochaeta as Sphaerochaeta coccoides comb. nov. and emendations of the family Spirochaetaceae and the genus Sphaerochaeta.</title>
        <authorList>
            <person name="Abt B."/>
            <person name="Han C."/>
            <person name="Scheuner C."/>
            <person name="Lu M."/>
            <person name="Lapidus A."/>
            <person name="Nolan M."/>
            <person name="Lucas S."/>
            <person name="Hammon N."/>
            <person name="Deshpande S."/>
            <person name="Cheng J.F."/>
            <person name="Tapia R."/>
            <person name="Goodwin L.A."/>
            <person name="Pitluck S."/>
            <person name="Liolios K."/>
            <person name="Pagani I."/>
            <person name="Ivanova N."/>
            <person name="Mavromatis K."/>
            <person name="Mikhailova N."/>
            <person name="Huntemann M."/>
            <person name="Pati A."/>
            <person name="Chen A."/>
            <person name="Palaniappan K."/>
            <person name="Land M."/>
            <person name="Hauser L."/>
            <person name="Brambilla E.M."/>
            <person name="Rohde M."/>
            <person name="Spring S."/>
            <person name="Gronow S."/>
            <person name="Goker M."/>
            <person name="Woyke T."/>
            <person name="Bristow J."/>
            <person name="Eisen J.A."/>
            <person name="Markowitz V."/>
            <person name="Hugenholtz P."/>
            <person name="Kyrpides N.C."/>
            <person name="Klenk H.P."/>
            <person name="Detter J.C."/>
        </authorList>
    </citation>
    <scope>NUCLEOTIDE SEQUENCE [LARGE SCALE GENOMIC DNA]</scope>
    <source>
        <strain evidence="12">ATCC BAA-1237 / DSM 17374 / SPN1</strain>
    </source>
</reference>
<dbReference type="GO" id="GO:0046872">
    <property type="term" value="F:metal ion binding"/>
    <property type="evidence" value="ECO:0007669"/>
    <property type="project" value="UniProtKB-KW"/>
</dbReference>
<dbReference type="OrthoDB" id="9782387at2"/>
<dbReference type="PIRSF" id="PIRSF000371">
    <property type="entry name" value="PFL_act_enz"/>
    <property type="match status" value="1"/>
</dbReference>
<dbReference type="GO" id="GO:0043365">
    <property type="term" value="F:[formate-C-acetyltransferase]-activating enzyme activity"/>
    <property type="evidence" value="ECO:0007669"/>
    <property type="project" value="UniProtKB-EC"/>
</dbReference>
<keyword evidence="3" id="KW-0004">4Fe-4S</keyword>
<dbReference type="InterPro" id="IPR040074">
    <property type="entry name" value="BssD/PflA/YjjW"/>
</dbReference>
<dbReference type="SUPFAM" id="SSF54862">
    <property type="entry name" value="4Fe-4S ferredoxins"/>
    <property type="match status" value="1"/>
</dbReference>
<keyword evidence="4" id="KW-0949">S-adenosyl-L-methionine</keyword>
<evidence type="ECO:0000256" key="1">
    <source>
        <dbReference type="ARBA" id="ARBA00001966"/>
    </source>
</evidence>
<dbReference type="Proteomes" id="UP000007939">
    <property type="component" value="Chromosome"/>
</dbReference>
<dbReference type="RefSeq" id="WP_013738742.1">
    <property type="nucleotide sequence ID" value="NC_015436.1"/>
</dbReference>
<dbReference type="InterPro" id="IPR034457">
    <property type="entry name" value="Organic_radical-activating"/>
</dbReference>
<dbReference type="PROSITE" id="PS01087">
    <property type="entry name" value="RADICAL_ACTIVATING"/>
    <property type="match status" value="1"/>
</dbReference>
<evidence type="ECO:0000313" key="11">
    <source>
        <dbReference type="EMBL" id="AEC01346.1"/>
    </source>
</evidence>
<dbReference type="InterPro" id="IPR001989">
    <property type="entry name" value="Radical_activat_CS"/>
</dbReference>
<dbReference type="PANTHER" id="PTHR30352">
    <property type="entry name" value="PYRUVATE FORMATE-LYASE-ACTIVATING ENZYME"/>
    <property type="match status" value="1"/>
</dbReference>
<dbReference type="STRING" id="760011.Spico_0104"/>
<dbReference type="NCBIfam" id="TIGR02494">
    <property type="entry name" value="PFLE_PFLC"/>
    <property type="match status" value="1"/>
</dbReference>
<reference evidence="12" key="1">
    <citation type="submission" date="2011-04" db="EMBL/GenBank/DDBJ databases">
        <title>The complete genome of Spirochaeta coccoides DSM 17374.</title>
        <authorList>
            <person name="Lucas S."/>
            <person name="Copeland A."/>
            <person name="Lapidus A."/>
            <person name="Bruce D."/>
            <person name="Goodwin L."/>
            <person name="Pitluck S."/>
            <person name="Peters L."/>
            <person name="Kyrpides N."/>
            <person name="Mavromatis K."/>
            <person name="Pagani I."/>
            <person name="Ivanova N."/>
            <person name="Ovchinnikova G."/>
            <person name="Lu M."/>
            <person name="Detter J.C."/>
            <person name="Tapia R."/>
            <person name="Han C."/>
            <person name="Land M."/>
            <person name="Hauser L."/>
            <person name="Markowitz V."/>
            <person name="Cheng J.-F."/>
            <person name="Hugenholtz P."/>
            <person name="Woyke T."/>
            <person name="Wu D."/>
            <person name="Spring S."/>
            <person name="Schroeder M."/>
            <person name="Brambilla E."/>
            <person name="Klenk H.-P."/>
            <person name="Eisen J.A."/>
        </authorList>
    </citation>
    <scope>NUCLEOTIDE SEQUENCE [LARGE SCALE GENOMIC DNA]</scope>
    <source>
        <strain evidence="12">ATCC BAA-1237 / DSM 17374 / SPN1</strain>
    </source>
</reference>
<dbReference type="InterPro" id="IPR013785">
    <property type="entry name" value="Aldolase_TIM"/>
</dbReference>
<evidence type="ECO:0000256" key="3">
    <source>
        <dbReference type="ARBA" id="ARBA00022485"/>
    </source>
</evidence>
<evidence type="ECO:0000313" key="12">
    <source>
        <dbReference type="Proteomes" id="UP000007939"/>
    </source>
</evidence>
<dbReference type="PANTHER" id="PTHR30352:SF4">
    <property type="entry name" value="PYRUVATE FORMATE-LYASE 2-ACTIVATING ENZYME"/>
    <property type="match status" value="1"/>
</dbReference>
<dbReference type="InterPro" id="IPR012839">
    <property type="entry name" value="Organic_radical_activase"/>
</dbReference>
<keyword evidence="5" id="KW-0479">Metal-binding</keyword>
<dbReference type="InterPro" id="IPR007197">
    <property type="entry name" value="rSAM"/>
</dbReference>
<dbReference type="PROSITE" id="PS51379">
    <property type="entry name" value="4FE4S_FER_2"/>
    <property type="match status" value="2"/>
</dbReference>
<gene>
    <name evidence="11" type="ordered locus">Spico_0104</name>
</gene>
<dbReference type="GO" id="GO:0051539">
    <property type="term" value="F:4 iron, 4 sulfur cluster binding"/>
    <property type="evidence" value="ECO:0007669"/>
    <property type="project" value="UniProtKB-KW"/>
</dbReference>
<dbReference type="KEGG" id="scc:Spico_0104"/>
<dbReference type="SFLD" id="SFLDG01066">
    <property type="entry name" value="organic_radical-activating_enz"/>
    <property type="match status" value="1"/>
</dbReference>
<evidence type="ECO:0000256" key="2">
    <source>
        <dbReference type="ARBA" id="ARBA00009777"/>
    </source>
</evidence>
<evidence type="ECO:0000256" key="4">
    <source>
        <dbReference type="ARBA" id="ARBA00022691"/>
    </source>
</evidence>
<dbReference type="AlphaFoldDB" id="F4GJ51"/>
<comment type="similarity">
    <text evidence="2">Belongs to the organic radical-activating enzymes family.</text>
</comment>
<organism evidence="11 12">
    <name type="scientific">Parasphaerochaeta coccoides (strain ATCC BAA-1237 / DSM 17374 / SPN1)</name>
    <name type="common">Sphaerochaeta coccoides</name>
    <dbReference type="NCBI Taxonomy" id="760011"/>
    <lineage>
        <taxon>Bacteria</taxon>
        <taxon>Pseudomonadati</taxon>
        <taxon>Spirochaetota</taxon>
        <taxon>Spirochaetia</taxon>
        <taxon>Spirochaetales</taxon>
        <taxon>Sphaerochaetaceae</taxon>
        <taxon>Parasphaerochaeta</taxon>
    </lineage>
</organism>
<feature type="domain" description="Radical SAM core" evidence="10">
    <location>
        <begin position="14"/>
        <end position="291"/>
    </location>
</feature>